<evidence type="ECO:0000256" key="1">
    <source>
        <dbReference type="SAM" id="MobiDB-lite"/>
    </source>
</evidence>
<keyword evidence="3" id="KW-1185">Reference proteome</keyword>
<sequence>MHCQQRCIPTGSLNPRSQLQQHNNVNDTRSINSSKSQPCTKKQGNYCKKISLSGKKGSAEPAAKNAHHNDADA</sequence>
<evidence type="ECO:0000313" key="3">
    <source>
        <dbReference type="Proteomes" id="UP001206925"/>
    </source>
</evidence>
<proteinExistence type="predicted"/>
<comment type="caution">
    <text evidence="2">The sequence shown here is derived from an EMBL/GenBank/DDBJ whole genome shotgun (WGS) entry which is preliminary data.</text>
</comment>
<dbReference type="EMBL" id="JAMZMK010006597">
    <property type="protein sequence ID" value="KAI7748135.1"/>
    <property type="molecule type" value="Genomic_DNA"/>
</dbReference>
<gene>
    <name evidence="2" type="ORF">M8C21_019584</name>
</gene>
<protein>
    <submittedName>
        <fullName evidence="2">Uncharacterized protein</fullName>
    </submittedName>
</protein>
<name>A0AAD5GMA4_AMBAR</name>
<evidence type="ECO:0000313" key="2">
    <source>
        <dbReference type="EMBL" id="KAI7748135.1"/>
    </source>
</evidence>
<accession>A0AAD5GMA4</accession>
<reference evidence="2" key="1">
    <citation type="submission" date="2022-06" db="EMBL/GenBank/DDBJ databases">
        <title>Uncovering the hologenomic basis of an extraordinary plant invasion.</title>
        <authorList>
            <person name="Bieker V.C."/>
            <person name="Martin M.D."/>
            <person name="Gilbert T."/>
            <person name="Hodgins K."/>
            <person name="Battlay P."/>
            <person name="Petersen B."/>
            <person name="Wilson J."/>
        </authorList>
    </citation>
    <scope>NUCLEOTIDE SEQUENCE</scope>
    <source>
        <strain evidence="2">AA19_3_7</strain>
        <tissue evidence="2">Leaf</tissue>
    </source>
</reference>
<organism evidence="2 3">
    <name type="scientific">Ambrosia artemisiifolia</name>
    <name type="common">Common ragweed</name>
    <dbReference type="NCBI Taxonomy" id="4212"/>
    <lineage>
        <taxon>Eukaryota</taxon>
        <taxon>Viridiplantae</taxon>
        <taxon>Streptophyta</taxon>
        <taxon>Embryophyta</taxon>
        <taxon>Tracheophyta</taxon>
        <taxon>Spermatophyta</taxon>
        <taxon>Magnoliopsida</taxon>
        <taxon>eudicotyledons</taxon>
        <taxon>Gunneridae</taxon>
        <taxon>Pentapetalae</taxon>
        <taxon>asterids</taxon>
        <taxon>campanulids</taxon>
        <taxon>Asterales</taxon>
        <taxon>Asteraceae</taxon>
        <taxon>Asteroideae</taxon>
        <taxon>Heliantheae alliance</taxon>
        <taxon>Heliantheae</taxon>
        <taxon>Ambrosia</taxon>
    </lineage>
</organism>
<feature type="region of interest" description="Disordered" evidence="1">
    <location>
        <begin position="1"/>
        <end position="73"/>
    </location>
</feature>
<dbReference type="Proteomes" id="UP001206925">
    <property type="component" value="Unassembled WGS sequence"/>
</dbReference>
<dbReference type="AlphaFoldDB" id="A0AAD5GMA4"/>
<feature type="compositionally biased region" description="Polar residues" evidence="1">
    <location>
        <begin position="11"/>
        <end position="43"/>
    </location>
</feature>